<keyword evidence="2" id="KW-0812">Transmembrane</keyword>
<dbReference type="Proteomes" id="UP001595916">
    <property type="component" value="Unassembled WGS sequence"/>
</dbReference>
<proteinExistence type="predicted"/>
<organism evidence="3 4">
    <name type="scientific">Filifactor villosus</name>
    <dbReference type="NCBI Taxonomy" id="29374"/>
    <lineage>
        <taxon>Bacteria</taxon>
        <taxon>Bacillati</taxon>
        <taxon>Bacillota</taxon>
        <taxon>Clostridia</taxon>
        <taxon>Peptostreptococcales</taxon>
        <taxon>Filifactoraceae</taxon>
        <taxon>Filifactor</taxon>
    </lineage>
</organism>
<reference evidence="4" key="1">
    <citation type="journal article" date="2019" name="Int. J. Syst. Evol. Microbiol.">
        <title>The Global Catalogue of Microorganisms (GCM) 10K type strain sequencing project: providing services to taxonomists for standard genome sequencing and annotation.</title>
        <authorList>
            <consortium name="The Broad Institute Genomics Platform"/>
            <consortium name="The Broad Institute Genome Sequencing Center for Infectious Disease"/>
            <person name="Wu L."/>
            <person name="Ma J."/>
        </authorList>
    </citation>
    <scope>NUCLEOTIDE SEQUENCE [LARGE SCALE GENOMIC DNA]</scope>
    <source>
        <strain evidence="4">CCUG 46385</strain>
    </source>
</reference>
<evidence type="ECO:0000313" key="4">
    <source>
        <dbReference type="Proteomes" id="UP001595916"/>
    </source>
</evidence>
<dbReference type="Pfam" id="PF02699">
    <property type="entry name" value="YajC"/>
    <property type="match status" value="1"/>
</dbReference>
<keyword evidence="2" id="KW-1133">Transmembrane helix</keyword>
<evidence type="ECO:0000256" key="2">
    <source>
        <dbReference type="SAM" id="Phobius"/>
    </source>
</evidence>
<dbReference type="EMBL" id="JBHSHL010000025">
    <property type="protein sequence ID" value="MFC4804875.1"/>
    <property type="molecule type" value="Genomic_DNA"/>
</dbReference>
<feature type="region of interest" description="Disordered" evidence="1">
    <location>
        <begin position="29"/>
        <end position="50"/>
    </location>
</feature>
<sequence length="109" mass="12257">MRSFEEVFFTYVAVFLIGWYVFVHLPKKNKKKKEEEAEKAKEEESKKQREGMLNGLAAGDVIMTSGGVSGIVKEKGDDYIILTVDEKKEVAIKVFLSAVANVVKKAQDK</sequence>
<gene>
    <name evidence="3" type="ORF">ACFO4R_07250</name>
</gene>
<dbReference type="RefSeq" id="WP_379788403.1">
    <property type="nucleotide sequence ID" value="NZ_JBHSHL010000025.1"/>
</dbReference>
<dbReference type="SMART" id="SM01323">
    <property type="entry name" value="YajC"/>
    <property type="match status" value="1"/>
</dbReference>
<evidence type="ECO:0000256" key="1">
    <source>
        <dbReference type="SAM" id="MobiDB-lite"/>
    </source>
</evidence>
<accession>A0ABV9QKH3</accession>
<dbReference type="InterPro" id="IPR003849">
    <property type="entry name" value="Preprotein_translocase_YajC"/>
</dbReference>
<feature type="compositionally biased region" description="Basic and acidic residues" evidence="1">
    <location>
        <begin position="32"/>
        <end position="50"/>
    </location>
</feature>
<protein>
    <submittedName>
        <fullName evidence="3">Preprotein translocase subunit YajC</fullName>
    </submittedName>
</protein>
<keyword evidence="2" id="KW-0472">Membrane</keyword>
<comment type="caution">
    <text evidence="3">The sequence shown here is derived from an EMBL/GenBank/DDBJ whole genome shotgun (WGS) entry which is preliminary data.</text>
</comment>
<keyword evidence="4" id="KW-1185">Reference proteome</keyword>
<evidence type="ECO:0000313" key="3">
    <source>
        <dbReference type="EMBL" id="MFC4804875.1"/>
    </source>
</evidence>
<name>A0ABV9QKH3_9FIRM</name>
<feature type="transmembrane region" description="Helical" evidence="2">
    <location>
        <begin position="6"/>
        <end position="23"/>
    </location>
</feature>